<dbReference type="EMBL" id="LUHQ01000005">
    <property type="protein sequence ID" value="OAO90107.1"/>
    <property type="molecule type" value="Genomic_DNA"/>
</dbReference>
<dbReference type="Proteomes" id="UP000078284">
    <property type="component" value="Chromosome 5"/>
</dbReference>
<dbReference type="ExpressionAtlas" id="A0A178UAC5">
    <property type="expression patterns" value="baseline and differential"/>
</dbReference>
<proteinExistence type="predicted"/>
<protein>
    <submittedName>
        <fullName evidence="2">Uncharacterized protein</fullName>
    </submittedName>
</protein>
<gene>
    <name evidence="2" type="ordered locus">AXX17_At5g28910</name>
</gene>
<feature type="region of interest" description="Disordered" evidence="1">
    <location>
        <begin position="38"/>
        <end position="60"/>
    </location>
</feature>
<comment type="caution">
    <text evidence="2">The sequence shown here is derived from an EMBL/GenBank/DDBJ whole genome shotgun (WGS) entry which is preliminary data.</text>
</comment>
<accession>A0A178UAC5</accession>
<name>A0A178UAC5_ARATH</name>
<dbReference type="AlphaFoldDB" id="A0A178UAC5"/>
<evidence type="ECO:0000313" key="2">
    <source>
        <dbReference type="EMBL" id="OAO90107.1"/>
    </source>
</evidence>
<sequence>MPTFYGTSEILDRTLWWFPVSHLLDLLRSLMLRDPRRSLPSPELSDCHVGTGDEDGGGRVIPKPNPDVALLLWA</sequence>
<organism evidence="2 3">
    <name type="scientific">Arabidopsis thaliana</name>
    <name type="common">Mouse-ear cress</name>
    <dbReference type="NCBI Taxonomy" id="3702"/>
    <lineage>
        <taxon>Eukaryota</taxon>
        <taxon>Viridiplantae</taxon>
        <taxon>Streptophyta</taxon>
        <taxon>Embryophyta</taxon>
        <taxon>Tracheophyta</taxon>
        <taxon>Spermatophyta</taxon>
        <taxon>Magnoliopsida</taxon>
        <taxon>eudicotyledons</taxon>
        <taxon>Gunneridae</taxon>
        <taxon>Pentapetalae</taxon>
        <taxon>rosids</taxon>
        <taxon>malvids</taxon>
        <taxon>Brassicales</taxon>
        <taxon>Brassicaceae</taxon>
        <taxon>Camelineae</taxon>
        <taxon>Arabidopsis</taxon>
    </lineage>
</organism>
<evidence type="ECO:0000256" key="1">
    <source>
        <dbReference type="SAM" id="MobiDB-lite"/>
    </source>
</evidence>
<evidence type="ECO:0000313" key="3">
    <source>
        <dbReference type="Proteomes" id="UP000078284"/>
    </source>
</evidence>
<reference evidence="3" key="1">
    <citation type="journal article" date="2016" name="Proc. Natl. Acad. Sci. U.S.A.">
        <title>Chromosome-level assembly of Arabidopsis thaliana Ler reveals the extent of translocation and inversion polymorphisms.</title>
        <authorList>
            <person name="Zapata L."/>
            <person name="Ding J."/>
            <person name="Willing E.M."/>
            <person name="Hartwig B."/>
            <person name="Bezdan D."/>
            <person name="Jiao W.B."/>
            <person name="Patel V."/>
            <person name="Velikkakam James G."/>
            <person name="Koornneef M."/>
            <person name="Ossowski S."/>
            <person name="Schneeberger K."/>
        </authorList>
    </citation>
    <scope>NUCLEOTIDE SEQUENCE [LARGE SCALE GENOMIC DNA]</scope>
    <source>
        <strain evidence="3">cv. Landsberg erecta</strain>
    </source>
</reference>